<evidence type="ECO:0000256" key="5">
    <source>
        <dbReference type="ARBA" id="ARBA00022741"/>
    </source>
</evidence>
<keyword evidence="9" id="KW-0206">Cytoskeleton</keyword>
<dbReference type="Gene3D" id="3.40.850.10">
    <property type="entry name" value="Kinesin motor domain"/>
    <property type="match status" value="1"/>
</dbReference>
<feature type="compositionally biased region" description="Polar residues" evidence="12">
    <location>
        <begin position="1781"/>
        <end position="1795"/>
    </location>
</feature>
<evidence type="ECO:0000256" key="3">
    <source>
        <dbReference type="ARBA" id="ARBA00022553"/>
    </source>
</evidence>
<feature type="region of interest" description="Disordered" evidence="12">
    <location>
        <begin position="1469"/>
        <end position="1493"/>
    </location>
</feature>
<feature type="region of interest" description="Disordered" evidence="12">
    <location>
        <begin position="543"/>
        <end position="598"/>
    </location>
</feature>
<dbReference type="EMBL" id="JAHFZB010000007">
    <property type="protein sequence ID" value="KAK6487551.1"/>
    <property type="molecule type" value="Genomic_DNA"/>
</dbReference>
<dbReference type="Proteomes" id="UP001369086">
    <property type="component" value="Unassembled WGS sequence"/>
</dbReference>
<dbReference type="SMART" id="SM00129">
    <property type="entry name" value="KISc"/>
    <property type="match status" value="1"/>
</dbReference>
<evidence type="ECO:0000313" key="14">
    <source>
        <dbReference type="EMBL" id="KAK6487551.1"/>
    </source>
</evidence>
<evidence type="ECO:0000256" key="1">
    <source>
        <dbReference type="ARBA" id="ARBA00004186"/>
    </source>
</evidence>
<feature type="region of interest" description="Disordered" evidence="12">
    <location>
        <begin position="1855"/>
        <end position="1910"/>
    </location>
</feature>
<dbReference type="CDD" id="cd21786">
    <property type="entry name" value="RBD_KIF20B"/>
    <property type="match status" value="1"/>
</dbReference>
<feature type="compositionally biased region" description="Basic and acidic residues" evidence="12">
    <location>
        <begin position="1767"/>
        <end position="1780"/>
    </location>
</feature>
<keyword evidence="15" id="KW-1185">Reference proteome</keyword>
<feature type="region of interest" description="Disordered" evidence="12">
    <location>
        <begin position="1761"/>
        <end position="1827"/>
    </location>
</feature>
<dbReference type="PRINTS" id="PR00380">
    <property type="entry name" value="KINESINHEAVY"/>
</dbReference>
<feature type="compositionally biased region" description="Basic and acidic residues" evidence="12">
    <location>
        <begin position="1864"/>
        <end position="1876"/>
    </location>
</feature>
<evidence type="ECO:0000256" key="4">
    <source>
        <dbReference type="ARBA" id="ARBA00022701"/>
    </source>
</evidence>
<keyword evidence="7 11" id="KW-0175">Coiled coil</keyword>
<feature type="coiled-coil region" evidence="11">
    <location>
        <begin position="967"/>
        <end position="1070"/>
    </location>
</feature>
<feature type="coiled-coil region" evidence="11">
    <location>
        <begin position="737"/>
        <end position="807"/>
    </location>
</feature>
<feature type="compositionally biased region" description="Acidic residues" evidence="12">
    <location>
        <begin position="551"/>
        <end position="586"/>
    </location>
</feature>
<accession>A0ABR0ZRW5</accession>
<comment type="caution">
    <text evidence="14">The sequence shown here is derived from an EMBL/GenBank/DDBJ whole genome shotgun (WGS) entry which is preliminary data.</text>
</comment>
<feature type="binding site" evidence="10">
    <location>
        <begin position="165"/>
        <end position="172"/>
    </location>
    <ligand>
        <name>ATP</name>
        <dbReference type="ChEBI" id="CHEBI:30616"/>
    </ligand>
</feature>
<dbReference type="InterPro" id="IPR047149">
    <property type="entry name" value="KIF11-like"/>
</dbReference>
<dbReference type="Pfam" id="PF00225">
    <property type="entry name" value="Kinesin"/>
    <property type="match status" value="1"/>
</dbReference>
<organism evidence="14 15">
    <name type="scientific">Huso huso</name>
    <name type="common">Beluga</name>
    <name type="synonym">Acipenser huso</name>
    <dbReference type="NCBI Taxonomy" id="61971"/>
    <lineage>
        <taxon>Eukaryota</taxon>
        <taxon>Metazoa</taxon>
        <taxon>Chordata</taxon>
        <taxon>Craniata</taxon>
        <taxon>Vertebrata</taxon>
        <taxon>Euteleostomi</taxon>
        <taxon>Actinopterygii</taxon>
        <taxon>Chondrostei</taxon>
        <taxon>Acipenseriformes</taxon>
        <taxon>Acipenseridae</taxon>
        <taxon>Huso</taxon>
    </lineage>
</organism>
<evidence type="ECO:0000259" key="13">
    <source>
        <dbReference type="PROSITE" id="PS50067"/>
    </source>
</evidence>
<name>A0ABR0ZRW5_HUSHU</name>
<dbReference type="InterPro" id="IPR001752">
    <property type="entry name" value="Kinesin_motor_dom"/>
</dbReference>
<evidence type="ECO:0000256" key="2">
    <source>
        <dbReference type="ARBA" id="ARBA00022490"/>
    </source>
</evidence>
<dbReference type="PROSITE" id="PS50067">
    <property type="entry name" value="KINESIN_MOTOR_2"/>
    <property type="match status" value="1"/>
</dbReference>
<feature type="domain" description="Kinesin motor" evidence="13">
    <location>
        <begin position="69"/>
        <end position="496"/>
    </location>
</feature>
<dbReference type="PANTHER" id="PTHR47970:SF29">
    <property type="entry name" value="KINESIN FAMILY MEMBER 20B"/>
    <property type="match status" value="1"/>
</dbReference>
<dbReference type="InterPro" id="IPR027417">
    <property type="entry name" value="P-loop_NTPase"/>
</dbReference>
<evidence type="ECO:0000256" key="11">
    <source>
        <dbReference type="SAM" id="Coils"/>
    </source>
</evidence>
<evidence type="ECO:0000256" key="9">
    <source>
        <dbReference type="ARBA" id="ARBA00023212"/>
    </source>
</evidence>
<protein>
    <submittedName>
        <fullName evidence="14">Kinesin-like protein KIF20B</fullName>
    </submittedName>
</protein>
<keyword evidence="5 10" id="KW-0547">Nucleotide-binding</keyword>
<evidence type="ECO:0000256" key="12">
    <source>
        <dbReference type="SAM" id="MobiDB-lite"/>
    </source>
</evidence>
<evidence type="ECO:0000313" key="15">
    <source>
        <dbReference type="Proteomes" id="UP001369086"/>
    </source>
</evidence>
<comment type="subcellular location">
    <subcellularLocation>
        <location evidence="1">Cytoplasm</location>
        <location evidence="1">Cytoskeleton</location>
        <location evidence="1">Spindle</location>
    </subcellularLocation>
</comment>
<reference evidence="14 15" key="1">
    <citation type="submission" date="2021-05" db="EMBL/GenBank/DDBJ databases">
        <authorList>
            <person name="Zahm M."/>
            <person name="Klopp C."/>
            <person name="Cabau C."/>
            <person name="Kuhl H."/>
            <person name="Suciu R."/>
            <person name="Ciorpac M."/>
            <person name="Holostenco D."/>
            <person name="Gessner J."/>
            <person name="Wuertz S."/>
            <person name="Hohne C."/>
            <person name="Stock M."/>
            <person name="Gislard M."/>
            <person name="Lluch J."/>
            <person name="Milhes M."/>
            <person name="Lampietro C."/>
            <person name="Lopez Roques C."/>
            <person name="Donnadieu C."/>
            <person name="Du K."/>
            <person name="Schartl M."/>
            <person name="Guiguen Y."/>
        </authorList>
    </citation>
    <scope>NUCLEOTIDE SEQUENCE [LARGE SCALE GENOMIC DNA]</scope>
    <source>
        <strain evidence="14">Hh-F2</strain>
        <tissue evidence="14">Blood</tissue>
    </source>
</reference>
<evidence type="ECO:0000256" key="8">
    <source>
        <dbReference type="ARBA" id="ARBA00023175"/>
    </source>
</evidence>
<keyword evidence="2" id="KW-0963">Cytoplasm</keyword>
<keyword evidence="6 10" id="KW-0067">ATP-binding</keyword>
<comment type="similarity">
    <text evidence="10">Belongs to the TRAFAC class myosin-kinesin ATPase superfamily. Kinesin family.</text>
</comment>
<feature type="coiled-coil region" evidence="11">
    <location>
        <begin position="1599"/>
        <end position="1626"/>
    </location>
</feature>
<feature type="coiled-coil region" evidence="11">
    <location>
        <begin position="893"/>
        <end position="934"/>
    </location>
</feature>
<dbReference type="InterPro" id="IPR019821">
    <property type="entry name" value="Kinesin_motor_CS"/>
</dbReference>
<keyword evidence="4" id="KW-0493">Microtubule</keyword>
<sequence>MLVLELQDMPIDVHCLHFNFHRMETCLNGKPDRTEPMSVEDLRKDLFEEFSSVSSTSVLTQDSLQEKEHLQVYLRIRPFRQSEIDKDESQECVETENSNSVILKAPRHSLTCRLSDKSLPQMAQRFHFSHVYGPETTQEEIFNGTVKSMVKDFLDGANSLVFTYGVSNAGKTFTFLGPENDIGILPRSLNMLFKSIDYKLYENMDLKPQRCREHIRLTKEQQSEEIANKNAILRLMKEVDSQNHLNSSNKFSSRSEGSSIDVLGDFEEQLDSSERFSLNVGTNIKFSLWVSFCEIYNENIFDLLDPVSNCALKRNTLRLAQDVKGNTFVKDLKWVQVSSPEEAYTILKLGKKHQTISCTKLNNLSSRSHSIFSIRILQIEDIGVPRVLKVSEFSLCDLAGSERCAKTQNKGDRLKEAGNINTSLMTLGKCINALRHNQQSKLQQHVPFRESKLTQYFKDFFCGRGKACMIVNINQCASMFDETLNVLKFSAVAQKVVVLNTAKPLPFIPKKSAREVSFLINNADRKKYWRSRKSSFVNWDMSLQDVPETSDGADEEESSEEENMEETIQNEEGSSEEGSSEEENMEETIHNEGEGDDEITVDKESYEKMLAQITELQNKLVQEKTDKLIMESRIREEVSQEFMQLFEQRECDFSERLEKEREIIEKRGEERLHILKTLVAKQRGGPEIEPNHCESNEEVESILEGMMGSMQDDLADIKKQAEAAQTCLVTLPETQDIATLQTQLATVSEKLAETQKELWMKAKEIEALICNQIQAPNDHLKEAKKKIEAQNEKLQRLTEMCHEKDEVISNLQDVLDRWEESAVSSEKTVQTIKGEILNFKMKCTCMSENGAQMEKDQLIQTGSRKRVCDQQDPVGQPPLKKGPVKGECLCSTVTRQEHRIEGLTKDLSTKEAEVMELKEKVDTLEQQLASVREFLQTERNVKQGLCEQINKVKDELSSSKMNFSEVNDNIKQQASSYEILLSDLQVQRDANKMQTNKVEQFEKEIGLLRTEAVEKAEQIQMLQEKNEQLCNMEEVAKANAADLQSTKDLLVKTEQESQEKSSKMKALQNQLVVLGLELENTRTTAAKRDGSHFHATIEALRKECEQIVKVSSEKSQQIQDLEQQAESLKLQVTGQEEQLRQQLNELTVTCNELKEKEALVNQLKAKLEETILNFESERLDSNETKQRNSELEKDTISLKGTIKQLEDLLQTSKVHADKVAKMEEQLAEKDSLMACLQNSLKEAQVKLEDAVSQYSLQETKLQDGVQQSQVDIKLANEALAEQEAEQEKKLLKLKNEIAESAIKIKSLSLDLQRKDEDASDLREKLADAKKQIQQVQKEISSMRENEKSLRLKLNESDRVKNQVTRDLASRDRTILQLKNEMSNSTKTEEILQLYQAACKDLKAKEQIIEDMRLALTEQEETQEEQDKVLEAKIKEIECLAAEIEDWKRKCFFHEKDNNQNLKIECRNTESENAREQANNLQESLKQSEEKHQADRRKWLDEKMLLIRQAKEAEGRRNQEMKKLMEDRERHVKLQTEVDSQTKQLSEKEDQLQKWRQERDELVAALEVQLKNLFASNLQKDQELKKLQEVASAQPHEVNKDELQLTLARKEAEIAELKEYVSNMKDSKDKHQAAVTASGDTSVENKLEAKSTEMANTKFVQQLQDEHSKLTSSIKTVCDGPTTKIAALPRSSSAITLHEEENEVVLNQSVLDSSEVSTENGRTSRFPKSELDIQFTPLRPNKMTVTRQGGDSSVTVKITRTAKKRKSNAMEKDPVEGENKKNTNSRVIASSQSIKIANNGKEVSPAAQTKRPSPLRKRTSYSSLRSVSKKDGALQKIGEFFQSSPTLLHSKAKKLIGSRSTAKSPETDVCKETEYKPRKSKRKLYKTEISSPLDIPSHPVVGLDQDEKESDHLIIKRRLRTRTAKR</sequence>
<evidence type="ECO:0000256" key="10">
    <source>
        <dbReference type="PROSITE-ProRule" id="PRU00283"/>
    </source>
</evidence>
<dbReference type="PANTHER" id="PTHR47970">
    <property type="entry name" value="KINESIN-LIKE PROTEIN KIF11"/>
    <property type="match status" value="1"/>
</dbReference>
<dbReference type="SUPFAM" id="SSF52540">
    <property type="entry name" value="P-loop containing nucleoside triphosphate hydrolases"/>
    <property type="match status" value="1"/>
</dbReference>
<evidence type="ECO:0000256" key="6">
    <source>
        <dbReference type="ARBA" id="ARBA00022840"/>
    </source>
</evidence>
<dbReference type="InterPro" id="IPR036961">
    <property type="entry name" value="Kinesin_motor_dom_sf"/>
</dbReference>
<keyword evidence="8 10" id="KW-0505">Motor protein</keyword>
<keyword evidence="3" id="KW-0597">Phosphoprotein</keyword>
<feature type="coiled-coil region" evidence="11">
    <location>
        <begin position="1111"/>
        <end position="1352"/>
    </location>
</feature>
<evidence type="ECO:0000256" key="7">
    <source>
        <dbReference type="ARBA" id="ARBA00023054"/>
    </source>
</evidence>
<feature type="compositionally biased region" description="Polar residues" evidence="12">
    <location>
        <begin position="1475"/>
        <end position="1484"/>
    </location>
</feature>
<dbReference type="PROSITE" id="PS00411">
    <property type="entry name" value="KINESIN_MOTOR_1"/>
    <property type="match status" value="1"/>
</dbReference>
<proteinExistence type="inferred from homology"/>
<gene>
    <name evidence="14" type="ORF">HHUSO_G8761</name>
</gene>